<accession>K1QUJ9</accession>
<dbReference type="PANTHER" id="PTHR45718:SF4">
    <property type="entry name" value="TRANSCRIPTIONAL ACTIVATOR CUBITUS INTERRUPTUS"/>
    <property type="match status" value="1"/>
</dbReference>
<feature type="domain" description="C2H2-type" evidence="12">
    <location>
        <begin position="628"/>
        <end position="658"/>
    </location>
</feature>
<dbReference type="InterPro" id="IPR043359">
    <property type="entry name" value="GLI-like"/>
</dbReference>
<dbReference type="SMART" id="SM00355">
    <property type="entry name" value="ZnF_C2H2"/>
    <property type="match status" value="5"/>
</dbReference>
<evidence type="ECO:0000256" key="6">
    <source>
        <dbReference type="ARBA" id="ARBA00022833"/>
    </source>
</evidence>
<dbReference type="Gene3D" id="3.30.160.60">
    <property type="entry name" value="Classic Zinc Finger"/>
    <property type="match status" value="5"/>
</dbReference>
<evidence type="ECO:0000256" key="11">
    <source>
        <dbReference type="SAM" id="MobiDB-lite"/>
    </source>
</evidence>
<dbReference type="FunFam" id="3.30.160.60:FF:000068">
    <property type="entry name" value="GLI family zinc finger 3"/>
    <property type="match status" value="1"/>
</dbReference>
<sequence length="1607" mass="179174">MSSQGRESSNGISAKASNPDTKKSKDAASGPDVKFVALDIISEVLEVLEADSSSKTRRPTNVIRPPSNLPRVDEEPTTSDQTREVETVDRGVGPTPLPPPIDPRLHQQSPYYGVQPLLDPRNGLLDYPYGNLPYYGFNINPYRYYNIPYPINNPIPLNSHTLEGRYQWPQPGPYHQPMPPGIPHSPLSDVPGLSLRSPLSREPVTNLAARIHWEQLHRNYFQQSPHSQRRYSPSSLPGFPLGGPGSLYGDYSPSHVSHSGRSMFGDIPPTPGSGSITLPGSLESSRLTSPRPSIVGRSRKRALSHSPISDFLDIQSLTRSSEGSLQFPPFNLSTHNSRSSSAASGSYGHLSAASLGAVSPAHQPQLPYFRPPAGSMQGSPFMHPMMQQSMMPPGNRMHQGGPMGVPPSSQTSLPPQQPSGKGDHSQSQISTTTKEAGSSVVSSTVDPNPIEIKRSKIKKEAESHHGSHRDLRGVDDDDEKPTIDSQGKHIPVEGEPDFVETNCHWENCSLEFPTQDDLVKHINIDHIQANKKMFICRWKECSREEKPFKAQYMLVVHMRRHTGEKPHKCTFEGCSKAYSRLENLKTHLRSHTGEKPYMCEFPGCTKAFSNASDRAKHQNRTHSNAKPYVCKAPGCTKRYTDPSSLRKHVKTVHGPEFYANKKHKGDGTCKQERREEGDQDTDRKDDSHKKVEECLTVTPLHTGGGERRQSQDSVGGGGVGPHHHSSPDSSPEVNVTCNNQPDLIDDHTSHMIDRHGDLEEEEDIPEPEDVEIHGTTAVVARTNRINTSRTLQQKLKSLPGKTALPQISTSGNQQCTQSPFTDLNTKGLHLKNPQIKRLTQDLTGRNELVPGNIYGVGRRDSNTSTLSSYMSSMRSESSPFMPGSKFSSRRSSEASQISARLSITNSPYEYDITGNIPMHGNVPGHSRRSSESSNSNISNMAAQFSKTHLGSQPNLIVQSQAITLRSPQSKSRERVQRYLSARHDMDGVRTCTPCRTPLPHEIPNQERRRASDPVRTLDPNFSALKRLQRFHSLNVMKPLPVPQSMKSLLTKTDSNCTFNSSRSSIATDNSVQENDEYENGVELDTEMELLEKMINDNEDMLIPDDMQRFLNEHYYHVDGSLADTEVAASSRASILTQDMNQATPLPGDMDANMQVNGGYYGNHPGHQEMMYNNANGMQQYNNTRPQMCGDVNQNNMQQNMMQTMQHQNMQMMGGNMQMNSMCNQGYSGSQGMQGNVQNLPQGSNMMHMPHPPSYDNGSSMSSNGPVPHPPNVPMPHPPNGPMSNSPNIHLQHRKVSQTSPQNQMYPTMQQNMNPQMMRMNMNQNMNMNQWNSMNSTNQAMPNQQFMNNPLSSPTNMPHPPNMPKVLPQNAMQQMGGMMHQPQPPVNKRESESPQVQVPHISTSHIPPRAKGRNQLVMRQHHQQMYGNQPQPHQQQQQQQVMYNQSQSGNMMPQPPGPQMYPQNSPNMMYRQNMNMEPQMPNGQPTQNQLMPQPAYPTQMEMSPGCNQVTSSTDRKEPQPPPPPQQPPPPIIEEFMENINSISSENLLDNMSSISDMCTPTAMSLRSASQSSLRYNPSIMNSNNMVVNDMSSVLTQLAEENKYLNMRH</sequence>
<feature type="compositionally biased region" description="Polar residues" evidence="11">
    <location>
        <begin position="1"/>
        <end position="19"/>
    </location>
</feature>
<dbReference type="FunFam" id="3.30.160.60:FF:000036">
    <property type="entry name" value="GLI family zinc finger 3"/>
    <property type="match status" value="1"/>
</dbReference>
<dbReference type="GO" id="GO:0008270">
    <property type="term" value="F:zinc ion binding"/>
    <property type="evidence" value="ECO:0007669"/>
    <property type="project" value="UniProtKB-KW"/>
</dbReference>
<evidence type="ECO:0000313" key="13">
    <source>
        <dbReference type="EMBL" id="EKC40517.1"/>
    </source>
</evidence>
<feature type="compositionally biased region" description="Pro residues" evidence="11">
    <location>
        <begin position="1518"/>
        <end position="1530"/>
    </location>
</feature>
<feature type="compositionally biased region" description="Low complexity" evidence="11">
    <location>
        <begin position="379"/>
        <end position="393"/>
    </location>
</feature>
<feature type="region of interest" description="Disordered" evidence="11">
    <location>
        <begin position="990"/>
        <end position="1013"/>
    </location>
</feature>
<dbReference type="InParanoid" id="K1QUJ9"/>
<feature type="region of interest" description="Disordered" evidence="11">
    <location>
        <begin position="641"/>
        <end position="748"/>
    </location>
</feature>
<feature type="region of interest" description="Disordered" evidence="11">
    <location>
        <begin position="1"/>
        <end position="32"/>
    </location>
</feature>
<evidence type="ECO:0000256" key="7">
    <source>
        <dbReference type="ARBA" id="ARBA00023015"/>
    </source>
</evidence>
<evidence type="ECO:0000259" key="12">
    <source>
        <dbReference type="PROSITE" id="PS50157"/>
    </source>
</evidence>
<dbReference type="Pfam" id="PF23561">
    <property type="entry name" value="zf-C2H2_15"/>
    <property type="match status" value="1"/>
</dbReference>
<feature type="domain" description="C2H2-type" evidence="12">
    <location>
        <begin position="539"/>
        <end position="566"/>
    </location>
</feature>
<dbReference type="SUPFAM" id="SSF57667">
    <property type="entry name" value="beta-beta-alpha zinc fingers"/>
    <property type="match status" value="3"/>
</dbReference>
<keyword evidence="7" id="KW-0805">Transcription regulation</keyword>
<organism evidence="13">
    <name type="scientific">Magallana gigas</name>
    <name type="common">Pacific oyster</name>
    <name type="synonym">Crassostrea gigas</name>
    <dbReference type="NCBI Taxonomy" id="29159"/>
    <lineage>
        <taxon>Eukaryota</taxon>
        <taxon>Metazoa</taxon>
        <taxon>Spiralia</taxon>
        <taxon>Lophotrochozoa</taxon>
        <taxon>Mollusca</taxon>
        <taxon>Bivalvia</taxon>
        <taxon>Autobranchia</taxon>
        <taxon>Pteriomorphia</taxon>
        <taxon>Ostreida</taxon>
        <taxon>Ostreoidea</taxon>
        <taxon>Ostreidae</taxon>
        <taxon>Magallana</taxon>
    </lineage>
</organism>
<feature type="domain" description="C2H2-type" evidence="12">
    <location>
        <begin position="597"/>
        <end position="627"/>
    </location>
</feature>
<gene>
    <name evidence="13" type="ORF">CGI_10022956</name>
</gene>
<evidence type="ECO:0000256" key="5">
    <source>
        <dbReference type="ARBA" id="ARBA00022771"/>
    </source>
</evidence>
<comment type="similarity">
    <text evidence="2">Belongs to the GLI C2H2-type zinc-finger protein family.</text>
</comment>
<feature type="compositionally biased region" description="Basic and acidic residues" evidence="11">
    <location>
        <begin position="1003"/>
        <end position="1012"/>
    </location>
</feature>
<comment type="subcellular location">
    <subcellularLocation>
        <location evidence="1">Nucleus</location>
    </subcellularLocation>
</comment>
<evidence type="ECO:0000256" key="4">
    <source>
        <dbReference type="ARBA" id="ARBA00022737"/>
    </source>
</evidence>
<dbReference type="GO" id="GO:0000981">
    <property type="term" value="F:DNA-binding transcription factor activity, RNA polymerase II-specific"/>
    <property type="evidence" value="ECO:0007669"/>
    <property type="project" value="TreeGrafter"/>
</dbReference>
<feature type="domain" description="C2H2-type" evidence="12">
    <location>
        <begin position="567"/>
        <end position="596"/>
    </location>
</feature>
<feature type="compositionally biased region" description="Polar residues" evidence="11">
    <location>
        <begin position="272"/>
        <end position="291"/>
    </location>
</feature>
<keyword evidence="3" id="KW-0479">Metal-binding</keyword>
<evidence type="ECO:0000256" key="9">
    <source>
        <dbReference type="ARBA" id="ARBA00023163"/>
    </source>
</evidence>
<feature type="compositionally biased region" description="Basic and acidic residues" evidence="11">
    <location>
        <begin position="451"/>
        <end position="492"/>
    </location>
</feature>
<dbReference type="PROSITE" id="PS50157">
    <property type="entry name" value="ZINC_FINGER_C2H2_2"/>
    <property type="match status" value="4"/>
</dbReference>
<dbReference type="GO" id="GO:0000978">
    <property type="term" value="F:RNA polymerase II cis-regulatory region sequence-specific DNA binding"/>
    <property type="evidence" value="ECO:0007669"/>
    <property type="project" value="TreeGrafter"/>
</dbReference>
<dbReference type="Pfam" id="PF00096">
    <property type="entry name" value="zf-C2H2"/>
    <property type="match status" value="2"/>
</dbReference>
<keyword evidence="5" id="KW-0863">Zinc-finger</keyword>
<dbReference type="HOGENOM" id="CLU_003666_2_0_1"/>
<feature type="region of interest" description="Disordered" evidence="11">
    <location>
        <begin position="1420"/>
        <end position="1530"/>
    </location>
</feature>
<evidence type="ECO:0000256" key="1">
    <source>
        <dbReference type="ARBA" id="ARBA00004123"/>
    </source>
</evidence>
<evidence type="ECO:0000256" key="8">
    <source>
        <dbReference type="ARBA" id="ARBA00023125"/>
    </source>
</evidence>
<reference evidence="13" key="1">
    <citation type="journal article" date="2012" name="Nature">
        <title>The oyster genome reveals stress adaptation and complexity of shell formation.</title>
        <authorList>
            <person name="Zhang G."/>
            <person name="Fang X."/>
            <person name="Guo X."/>
            <person name="Li L."/>
            <person name="Luo R."/>
            <person name="Xu F."/>
            <person name="Yang P."/>
            <person name="Zhang L."/>
            <person name="Wang X."/>
            <person name="Qi H."/>
            <person name="Xiong Z."/>
            <person name="Que H."/>
            <person name="Xie Y."/>
            <person name="Holland P.W."/>
            <person name="Paps J."/>
            <person name="Zhu Y."/>
            <person name="Wu F."/>
            <person name="Chen Y."/>
            <person name="Wang J."/>
            <person name="Peng C."/>
            <person name="Meng J."/>
            <person name="Yang L."/>
            <person name="Liu J."/>
            <person name="Wen B."/>
            <person name="Zhang N."/>
            <person name="Huang Z."/>
            <person name="Zhu Q."/>
            <person name="Feng Y."/>
            <person name="Mount A."/>
            <person name="Hedgecock D."/>
            <person name="Xu Z."/>
            <person name="Liu Y."/>
            <person name="Domazet-Loso T."/>
            <person name="Du Y."/>
            <person name="Sun X."/>
            <person name="Zhang S."/>
            <person name="Liu B."/>
            <person name="Cheng P."/>
            <person name="Jiang X."/>
            <person name="Li J."/>
            <person name="Fan D."/>
            <person name="Wang W."/>
            <person name="Fu W."/>
            <person name="Wang T."/>
            <person name="Wang B."/>
            <person name="Zhang J."/>
            <person name="Peng Z."/>
            <person name="Li Y."/>
            <person name="Li N."/>
            <person name="Wang J."/>
            <person name="Chen M."/>
            <person name="He Y."/>
            <person name="Tan F."/>
            <person name="Song X."/>
            <person name="Zheng Q."/>
            <person name="Huang R."/>
            <person name="Yang H."/>
            <person name="Du X."/>
            <person name="Chen L."/>
            <person name="Yang M."/>
            <person name="Gaffney P.M."/>
            <person name="Wang S."/>
            <person name="Luo L."/>
            <person name="She Z."/>
            <person name="Ming Y."/>
            <person name="Huang W."/>
            <person name="Zhang S."/>
            <person name="Huang B."/>
            <person name="Zhang Y."/>
            <person name="Qu T."/>
            <person name="Ni P."/>
            <person name="Miao G."/>
            <person name="Wang J."/>
            <person name="Wang Q."/>
            <person name="Steinberg C.E."/>
            <person name="Wang H."/>
            <person name="Li N."/>
            <person name="Qian L."/>
            <person name="Zhang G."/>
            <person name="Li Y."/>
            <person name="Yang H."/>
            <person name="Liu X."/>
            <person name="Wang J."/>
            <person name="Yin Y."/>
            <person name="Wang J."/>
        </authorList>
    </citation>
    <scope>NUCLEOTIDE SEQUENCE [LARGE SCALE GENOMIC DNA]</scope>
    <source>
        <strain evidence="13">05x7-T-G4-1.051#20</strain>
    </source>
</reference>
<dbReference type="PROSITE" id="PS00028">
    <property type="entry name" value="ZINC_FINGER_C2H2_1"/>
    <property type="match status" value="4"/>
</dbReference>
<dbReference type="FunFam" id="3.30.160.60:FF:000048">
    <property type="entry name" value="GLI family zinc finger 3"/>
    <property type="match status" value="1"/>
</dbReference>
<dbReference type="EMBL" id="JH819154">
    <property type="protein sequence ID" value="EKC40517.1"/>
    <property type="molecule type" value="Genomic_DNA"/>
</dbReference>
<dbReference type="InterPro" id="IPR013087">
    <property type="entry name" value="Znf_C2H2_type"/>
</dbReference>
<dbReference type="FunFam" id="3.30.160.60:FF:000031">
    <property type="entry name" value="GLI family zinc finger 3"/>
    <property type="match status" value="1"/>
</dbReference>
<keyword evidence="4" id="KW-0677">Repeat</keyword>
<evidence type="ECO:0000256" key="10">
    <source>
        <dbReference type="ARBA" id="ARBA00023242"/>
    </source>
</evidence>
<keyword evidence="9" id="KW-0804">Transcription</keyword>
<evidence type="ECO:0000256" key="3">
    <source>
        <dbReference type="ARBA" id="ARBA00022723"/>
    </source>
</evidence>
<feature type="compositionally biased region" description="Polar residues" evidence="11">
    <location>
        <begin position="732"/>
        <end position="741"/>
    </location>
</feature>
<dbReference type="FunCoup" id="K1QUJ9">
    <property type="interactions" value="87"/>
</dbReference>
<feature type="region of interest" description="Disordered" evidence="11">
    <location>
        <begin position="48"/>
        <end position="104"/>
    </location>
</feature>
<keyword evidence="10" id="KW-0539">Nucleus</keyword>
<feature type="compositionally biased region" description="Basic and acidic residues" evidence="11">
    <location>
        <begin position="665"/>
        <end position="693"/>
    </location>
</feature>
<feature type="compositionally biased region" description="Polar residues" evidence="11">
    <location>
        <begin position="425"/>
        <end position="446"/>
    </location>
</feature>
<proteinExistence type="inferred from homology"/>
<feature type="compositionally biased region" description="Pro residues" evidence="11">
    <location>
        <begin position="1266"/>
        <end position="1280"/>
    </location>
</feature>
<feature type="region of interest" description="Disordered" evidence="11">
    <location>
        <begin position="1241"/>
        <end position="1288"/>
    </location>
</feature>
<keyword evidence="6" id="KW-0862">Zinc</keyword>
<feature type="compositionally biased region" description="Low complexity" evidence="11">
    <location>
        <begin position="1422"/>
        <end position="1451"/>
    </location>
</feature>
<protein>
    <submittedName>
        <fullName evidence="13">Zinc finger protein GLI3</fullName>
    </submittedName>
</protein>
<feature type="region of interest" description="Disordered" evidence="11">
    <location>
        <begin position="259"/>
        <end position="302"/>
    </location>
</feature>
<feature type="region of interest" description="Disordered" evidence="11">
    <location>
        <begin position="365"/>
        <end position="495"/>
    </location>
</feature>
<dbReference type="InterPro" id="IPR036236">
    <property type="entry name" value="Znf_C2H2_sf"/>
</dbReference>
<feature type="compositionally biased region" description="Polar residues" evidence="11">
    <location>
        <begin position="1463"/>
        <end position="1490"/>
    </location>
</feature>
<dbReference type="InterPro" id="IPR056436">
    <property type="entry name" value="Znf-C2H2_ZIC1-5/GLI1-3-like"/>
</dbReference>
<name>K1QUJ9_MAGGI</name>
<evidence type="ECO:0000256" key="2">
    <source>
        <dbReference type="ARBA" id="ARBA00010831"/>
    </source>
</evidence>
<dbReference type="GO" id="GO:0005634">
    <property type="term" value="C:nucleus"/>
    <property type="evidence" value="ECO:0007669"/>
    <property type="project" value="UniProtKB-SubCell"/>
</dbReference>
<dbReference type="PANTHER" id="PTHR45718">
    <property type="entry name" value="TRANSCRIPTIONAL ACTIVATOR CUBITUS INTERRUPTUS"/>
    <property type="match status" value="1"/>
</dbReference>
<keyword evidence="8" id="KW-0238">DNA-binding</keyword>
<dbReference type="FunFam" id="3.30.160.60:FF:000019">
    <property type="entry name" value="GLI family zinc finger 3"/>
    <property type="match status" value="1"/>
</dbReference>